<protein>
    <submittedName>
        <fullName evidence="1">Uncharacterized protein</fullName>
    </submittedName>
</protein>
<reference evidence="1" key="1">
    <citation type="submission" date="2014-11" db="EMBL/GenBank/DDBJ databases">
        <authorList>
            <person name="Amaro Gonzalez C."/>
        </authorList>
    </citation>
    <scope>NUCLEOTIDE SEQUENCE</scope>
</reference>
<proteinExistence type="predicted"/>
<dbReference type="AlphaFoldDB" id="A0A0E9W2S1"/>
<dbReference type="EMBL" id="GBXM01024809">
    <property type="protein sequence ID" value="JAH83768.1"/>
    <property type="molecule type" value="Transcribed_RNA"/>
</dbReference>
<name>A0A0E9W2S1_ANGAN</name>
<reference evidence="1" key="2">
    <citation type="journal article" date="2015" name="Fish Shellfish Immunol.">
        <title>Early steps in the European eel (Anguilla anguilla)-Vibrio vulnificus interaction in the gills: Role of the RtxA13 toxin.</title>
        <authorList>
            <person name="Callol A."/>
            <person name="Pajuelo D."/>
            <person name="Ebbesson L."/>
            <person name="Teles M."/>
            <person name="MacKenzie S."/>
            <person name="Amaro C."/>
        </authorList>
    </citation>
    <scope>NUCLEOTIDE SEQUENCE</scope>
</reference>
<organism evidence="1">
    <name type="scientific">Anguilla anguilla</name>
    <name type="common">European freshwater eel</name>
    <name type="synonym">Muraena anguilla</name>
    <dbReference type="NCBI Taxonomy" id="7936"/>
    <lineage>
        <taxon>Eukaryota</taxon>
        <taxon>Metazoa</taxon>
        <taxon>Chordata</taxon>
        <taxon>Craniata</taxon>
        <taxon>Vertebrata</taxon>
        <taxon>Euteleostomi</taxon>
        <taxon>Actinopterygii</taxon>
        <taxon>Neopterygii</taxon>
        <taxon>Teleostei</taxon>
        <taxon>Anguilliformes</taxon>
        <taxon>Anguillidae</taxon>
        <taxon>Anguilla</taxon>
    </lineage>
</organism>
<sequence length="19" mass="2212">MLLIYIYFCLTECGLCILS</sequence>
<evidence type="ECO:0000313" key="1">
    <source>
        <dbReference type="EMBL" id="JAH83768.1"/>
    </source>
</evidence>
<accession>A0A0E9W2S1</accession>